<evidence type="ECO:0000313" key="2">
    <source>
        <dbReference type="Proteomes" id="UP000029091"/>
    </source>
</evidence>
<dbReference type="Proteomes" id="UP000029091">
    <property type="component" value="Unassembled WGS sequence"/>
</dbReference>
<organism evidence="1 2">
    <name type="scientific">Bifidobacterium adolescentis JCM 15918</name>
    <dbReference type="NCBI Taxonomy" id="1437612"/>
    <lineage>
        <taxon>Bacteria</taxon>
        <taxon>Bacillati</taxon>
        <taxon>Actinomycetota</taxon>
        <taxon>Actinomycetes</taxon>
        <taxon>Bifidobacteriales</taxon>
        <taxon>Bifidobacteriaceae</taxon>
        <taxon>Bifidobacterium</taxon>
    </lineage>
</organism>
<reference evidence="1 2" key="1">
    <citation type="submission" date="2014-03" db="EMBL/GenBank/DDBJ databases">
        <title>Genomics of Bifidobacteria.</title>
        <authorList>
            <person name="Ventura M."/>
            <person name="Milani C."/>
            <person name="Lugli G.A."/>
        </authorList>
    </citation>
    <scope>NUCLEOTIDE SEQUENCE [LARGE SCALE GENOMIC DNA]</scope>
    <source>
        <strain evidence="2">JCM 15918</strain>
    </source>
</reference>
<protein>
    <submittedName>
        <fullName evidence="1">Uncharacterized protein</fullName>
    </submittedName>
</protein>
<accession>A0A087DRX0</accession>
<comment type="caution">
    <text evidence="1">The sequence shown here is derived from an EMBL/GenBank/DDBJ whole genome shotgun (WGS) entry which is preliminary data.</text>
</comment>
<evidence type="ECO:0000313" key="1">
    <source>
        <dbReference type="EMBL" id="KFI98270.1"/>
    </source>
</evidence>
<gene>
    <name evidence="1" type="ORF">BSTER_0852</name>
</gene>
<proteinExistence type="predicted"/>
<sequence length="147" mass="16250">MEEHAGKLWFGICAGRTVPSARLALAGTRITALDKTNTVMECFMDPSVAKNPDPVWAACHAMDMTLTGPRIPEDVVPSLPQAIWVEFMGIDEKPDSDDYEIAVDLVAGDFYYSPNLKDDGNRKGFALCVQHLTDYIASQMDEKKSHD</sequence>
<dbReference type="RefSeq" id="WP_033500302.1">
    <property type="nucleotide sequence ID" value="NZ_JDUX01000015.1"/>
</dbReference>
<name>A0A087DRX0_BIFAD</name>
<dbReference type="AlphaFoldDB" id="A0A087DRX0"/>
<dbReference type="EMBL" id="JGZQ01000003">
    <property type="protein sequence ID" value="KFI98270.1"/>
    <property type="molecule type" value="Genomic_DNA"/>
</dbReference>